<dbReference type="InterPro" id="IPR003594">
    <property type="entry name" value="HATPase_dom"/>
</dbReference>
<gene>
    <name evidence="9" type="ORF">OCL97_12455</name>
</gene>
<evidence type="ECO:0000256" key="3">
    <source>
        <dbReference type="ARBA" id="ARBA00022553"/>
    </source>
</evidence>
<accession>A0ABW6CR43</accession>
<protein>
    <recommendedName>
        <fullName evidence="2">histidine kinase</fullName>
        <ecNumber evidence="2">2.7.13.3</ecNumber>
    </recommendedName>
</protein>
<dbReference type="InterPro" id="IPR000014">
    <property type="entry name" value="PAS"/>
</dbReference>
<evidence type="ECO:0000256" key="1">
    <source>
        <dbReference type="ARBA" id="ARBA00000085"/>
    </source>
</evidence>
<dbReference type="CDD" id="cd00130">
    <property type="entry name" value="PAS"/>
    <property type="match status" value="1"/>
</dbReference>
<organism evidence="9 10">
    <name type="scientific">Phenylobacterium ferrooxidans</name>
    <dbReference type="NCBI Taxonomy" id="2982689"/>
    <lineage>
        <taxon>Bacteria</taxon>
        <taxon>Pseudomonadati</taxon>
        <taxon>Pseudomonadota</taxon>
        <taxon>Alphaproteobacteria</taxon>
        <taxon>Caulobacterales</taxon>
        <taxon>Caulobacteraceae</taxon>
        <taxon>Phenylobacterium</taxon>
    </lineage>
</organism>
<evidence type="ECO:0000313" key="9">
    <source>
        <dbReference type="EMBL" id="MFD3264768.1"/>
    </source>
</evidence>
<dbReference type="Pfam" id="PF02518">
    <property type="entry name" value="HATPase_c"/>
    <property type="match status" value="1"/>
</dbReference>
<evidence type="ECO:0000256" key="4">
    <source>
        <dbReference type="ARBA" id="ARBA00022679"/>
    </source>
</evidence>
<keyword evidence="7 9" id="KW-0067">ATP-binding</keyword>
<dbReference type="Gene3D" id="3.30.450.20">
    <property type="entry name" value="PAS domain"/>
    <property type="match status" value="1"/>
</dbReference>
<dbReference type="SUPFAM" id="SSF55785">
    <property type="entry name" value="PYP-like sensor domain (PAS domain)"/>
    <property type="match status" value="1"/>
</dbReference>
<dbReference type="PANTHER" id="PTHR41523:SF8">
    <property type="entry name" value="ETHYLENE RESPONSE SENSOR PROTEIN"/>
    <property type="match status" value="1"/>
</dbReference>
<keyword evidence="5" id="KW-0547">Nucleotide-binding</keyword>
<dbReference type="Pfam" id="PF08448">
    <property type="entry name" value="PAS_4"/>
    <property type="match status" value="1"/>
</dbReference>
<dbReference type="InterPro" id="IPR013656">
    <property type="entry name" value="PAS_4"/>
</dbReference>
<keyword evidence="4" id="KW-0808">Transferase</keyword>
<evidence type="ECO:0000259" key="8">
    <source>
        <dbReference type="SMART" id="SM00387"/>
    </source>
</evidence>
<evidence type="ECO:0000256" key="6">
    <source>
        <dbReference type="ARBA" id="ARBA00022777"/>
    </source>
</evidence>
<dbReference type="SMART" id="SM00387">
    <property type="entry name" value="HATPase_c"/>
    <property type="match status" value="1"/>
</dbReference>
<evidence type="ECO:0000313" key="10">
    <source>
        <dbReference type="Proteomes" id="UP001598130"/>
    </source>
</evidence>
<dbReference type="EC" id="2.7.13.3" evidence="2"/>
<comment type="caution">
    <text evidence="9">The sequence shown here is derived from an EMBL/GenBank/DDBJ whole genome shotgun (WGS) entry which is preliminary data.</text>
</comment>
<sequence length="358" mass="38211">MSHRPDSSLSLALAVVASSDSPLLLLDGELRVIAVSTSFLRAFGIDRDRAVGQPVTALGDGEWAVPQLTSLLTATLSGAVIESYEMDLRPPGGARALVLHAQTLDYGDVDNPRLLLSVSDVTEARLTAQHDADSLKHKDNQLREKAILLREVQHRVANSLQIIASVLLQSARKVQSDETRAYLKDAHNRVMSIATVQQQLATTSLEAVMLRPYLIQLCQSLAASMIRDPHQLSVSVTCDDSVVDANVSVSLGLIVTELVINALKHGFPGHRHGKILVDYESEGEAWTLSVRDNGVGMPKDAEASKPGLGTSIVEALANQLCAGVRVTDAHPGTAIAIICSGLTPLDAAPRPEPTTQAL</sequence>
<keyword evidence="6" id="KW-0418">Kinase</keyword>
<feature type="domain" description="Histidine kinase/HSP90-like ATPase" evidence="8">
    <location>
        <begin position="246"/>
        <end position="344"/>
    </location>
</feature>
<dbReference type="Pfam" id="PF07568">
    <property type="entry name" value="HisKA_2"/>
    <property type="match status" value="1"/>
</dbReference>
<evidence type="ECO:0000256" key="7">
    <source>
        <dbReference type="ARBA" id="ARBA00022840"/>
    </source>
</evidence>
<evidence type="ECO:0000256" key="2">
    <source>
        <dbReference type="ARBA" id="ARBA00012438"/>
    </source>
</evidence>
<dbReference type="Proteomes" id="UP001598130">
    <property type="component" value="Unassembled WGS sequence"/>
</dbReference>
<proteinExistence type="predicted"/>
<keyword evidence="3" id="KW-0597">Phosphoprotein</keyword>
<reference evidence="9 10" key="1">
    <citation type="submission" date="2022-09" db="EMBL/GenBank/DDBJ databases">
        <title>New species of Phenylobacterium.</title>
        <authorList>
            <person name="Mieszkin S."/>
        </authorList>
    </citation>
    <scope>NUCLEOTIDE SEQUENCE [LARGE SCALE GENOMIC DNA]</scope>
    <source>
        <strain evidence="9 10">HK31-G</strain>
    </source>
</reference>
<keyword evidence="10" id="KW-1185">Reference proteome</keyword>
<dbReference type="InterPro" id="IPR035965">
    <property type="entry name" value="PAS-like_dom_sf"/>
</dbReference>
<dbReference type="RefSeq" id="WP_377370344.1">
    <property type="nucleotide sequence ID" value="NZ_JAOTJD010000022.1"/>
</dbReference>
<dbReference type="EMBL" id="JAOTJD010000022">
    <property type="protein sequence ID" value="MFD3264768.1"/>
    <property type="molecule type" value="Genomic_DNA"/>
</dbReference>
<dbReference type="PANTHER" id="PTHR41523">
    <property type="entry name" value="TWO-COMPONENT SYSTEM SENSOR PROTEIN"/>
    <property type="match status" value="1"/>
</dbReference>
<dbReference type="SUPFAM" id="SSF55874">
    <property type="entry name" value="ATPase domain of HSP90 chaperone/DNA topoisomerase II/histidine kinase"/>
    <property type="match status" value="1"/>
</dbReference>
<dbReference type="InterPro" id="IPR011495">
    <property type="entry name" value="Sig_transdc_His_kin_sub2_dim/P"/>
</dbReference>
<dbReference type="Gene3D" id="3.30.565.10">
    <property type="entry name" value="Histidine kinase-like ATPase, C-terminal domain"/>
    <property type="match status" value="1"/>
</dbReference>
<comment type="catalytic activity">
    <reaction evidence="1">
        <text>ATP + protein L-histidine = ADP + protein N-phospho-L-histidine.</text>
        <dbReference type="EC" id="2.7.13.3"/>
    </reaction>
</comment>
<name>A0ABW6CR43_9CAUL</name>
<evidence type="ECO:0000256" key="5">
    <source>
        <dbReference type="ARBA" id="ARBA00022741"/>
    </source>
</evidence>
<dbReference type="InterPro" id="IPR036890">
    <property type="entry name" value="HATPase_C_sf"/>
</dbReference>
<dbReference type="GO" id="GO:0005524">
    <property type="term" value="F:ATP binding"/>
    <property type="evidence" value="ECO:0007669"/>
    <property type="project" value="UniProtKB-KW"/>
</dbReference>